<reference evidence="3 4" key="1">
    <citation type="submission" date="2020-05" db="EMBL/GenBank/DDBJ databases">
        <title>Whole Genome Sequences of Enterobacteriales Associated with the International Space Station.</title>
        <authorList>
            <person name="Bharadwaj A."/>
            <person name="Daudu R."/>
            <person name="Singh N."/>
            <person name="Wood J."/>
            <person name="Debieu M."/>
            <person name="Mason C."/>
            <person name="Wang C."/>
            <person name="Venkateswaran K."/>
        </authorList>
    </citation>
    <scope>NUCLEOTIDE SEQUENCE [LARGE SCALE GENOMIC DNA]</scope>
    <source>
        <strain evidence="3 4">IF5SW-B1</strain>
    </source>
</reference>
<dbReference type="PANTHER" id="PTHR22916:SF3">
    <property type="entry name" value="UDP-GLCNAC:BETAGAL BETA-1,3-N-ACETYLGLUCOSAMINYLTRANSFERASE-LIKE PROTEIN 1"/>
    <property type="match status" value="1"/>
</dbReference>
<dbReference type="Proteomes" id="UP000566985">
    <property type="component" value="Unassembled WGS sequence"/>
</dbReference>
<name>A0A7Y6NHG9_9GAMM</name>
<dbReference type="GeneID" id="57347362"/>
<dbReference type="EMBL" id="JABWPM010000029">
    <property type="protein sequence ID" value="NUY98647.1"/>
    <property type="molecule type" value="Genomic_DNA"/>
</dbReference>
<dbReference type="InterPro" id="IPR001296">
    <property type="entry name" value="Glyco_trans_1"/>
</dbReference>
<accession>A0A7Y6NHG9</accession>
<organism evidence="3 4">
    <name type="scientific">Pantoea brenneri</name>
    <dbReference type="NCBI Taxonomy" id="472694"/>
    <lineage>
        <taxon>Bacteria</taxon>
        <taxon>Pseudomonadati</taxon>
        <taxon>Pseudomonadota</taxon>
        <taxon>Gammaproteobacteria</taxon>
        <taxon>Enterobacterales</taxon>
        <taxon>Erwiniaceae</taxon>
        <taxon>Pantoea</taxon>
    </lineage>
</organism>
<dbReference type="InterPro" id="IPR001173">
    <property type="entry name" value="Glyco_trans_2-like"/>
</dbReference>
<dbReference type="Pfam" id="PF00535">
    <property type="entry name" value="Glycos_transf_2"/>
    <property type="match status" value="1"/>
</dbReference>
<comment type="caution">
    <text evidence="3">The sequence shown here is derived from an EMBL/GenBank/DDBJ whole genome shotgun (WGS) entry which is preliminary data.</text>
</comment>
<dbReference type="RefSeq" id="WP_069729654.1">
    <property type="nucleotide sequence ID" value="NZ_JABWPE010000029.1"/>
</dbReference>
<dbReference type="SUPFAM" id="SSF53756">
    <property type="entry name" value="UDP-Glycosyltransferase/glycogen phosphorylase"/>
    <property type="match status" value="1"/>
</dbReference>
<feature type="domain" description="Glycosyltransferase 2-like" evidence="2">
    <location>
        <begin position="399"/>
        <end position="520"/>
    </location>
</feature>
<dbReference type="PANTHER" id="PTHR22916">
    <property type="entry name" value="GLYCOSYLTRANSFERASE"/>
    <property type="match status" value="1"/>
</dbReference>
<dbReference type="Gene3D" id="3.40.50.2000">
    <property type="entry name" value="Glycogen Phosphorylase B"/>
    <property type="match status" value="1"/>
</dbReference>
<dbReference type="SUPFAM" id="SSF53448">
    <property type="entry name" value="Nucleotide-diphospho-sugar transferases"/>
    <property type="match status" value="1"/>
</dbReference>
<dbReference type="CDD" id="cd03801">
    <property type="entry name" value="GT4_PimA-like"/>
    <property type="match status" value="1"/>
</dbReference>
<proteinExistence type="predicted"/>
<evidence type="ECO:0000313" key="3">
    <source>
        <dbReference type="EMBL" id="NUY98647.1"/>
    </source>
</evidence>
<dbReference type="InterPro" id="IPR029044">
    <property type="entry name" value="Nucleotide-diphossugar_trans"/>
</dbReference>
<dbReference type="Pfam" id="PF00534">
    <property type="entry name" value="Glycos_transf_1"/>
    <property type="match status" value="1"/>
</dbReference>
<feature type="domain" description="Glycosyl transferase family 1" evidence="1">
    <location>
        <begin position="221"/>
        <end position="342"/>
    </location>
</feature>
<keyword evidence="3" id="KW-0808">Transferase</keyword>
<dbReference type="Gene3D" id="3.90.550.10">
    <property type="entry name" value="Spore Coat Polysaccharide Biosynthesis Protein SpsA, Chain A"/>
    <property type="match status" value="1"/>
</dbReference>
<evidence type="ECO:0000259" key="1">
    <source>
        <dbReference type="Pfam" id="PF00534"/>
    </source>
</evidence>
<protein>
    <submittedName>
        <fullName evidence="3">Glycosyltransferase</fullName>
    </submittedName>
</protein>
<evidence type="ECO:0000313" key="4">
    <source>
        <dbReference type="Proteomes" id="UP000566985"/>
    </source>
</evidence>
<gene>
    <name evidence="3" type="ORF">HU668_19540</name>
</gene>
<dbReference type="AlphaFoldDB" id="A0A7Y6NHG9"/>
<sequence>MSEQSNLYATIISATLPLDQLMTIFNNAAKNKLSVTLKDATPDRFTELAFYFGRENYVCTGHADHQQCYYFAPVSENAQRIVITATQDNFHFVKPVMRLMSEQGHLVTTLSCEGLNQQRLLNALRHCDVAWFEWGDGAIILASQLPKYCRLVCRIHRYELYGDAFLQANWNTIDEVVFVSEAMKKRFIKVMGKKLPSQLQMTVLPNLTGHVAAIKPTVGRNPWHIACVARFAAQKNLVMLLPVMQALVKIDSRYTLFIAGRVEDQCLYESFCELVNVYGLRRNIVICGTLAANEMAAWYAGKSFLLSTSYHESQGMAVFEAMLAGLKPVVFHAQGGLTEYLPARYLFLSPDEAVKQITAGNAHPEQYMQEAQTLLAQQDLPQRYTPVWQPVMSNSTLFSIVIPCFNRERYLLPAVCSALNQRDRHIEVVVVDDGSTDGSLASLKHINDPRLRIVGKPHTNAPDTRNRCISEARGQYLVWLDSDDLLHPNAITHYRTLIQRWPHTDVISCALETLQEEKQFFALFNHPPANWLAQLPQGNFISNPGCCVRRKLYAEVGNYDTHYLRAHDYEFWSRAVGKAQITFTPQCNILYRLHDDNLTGLGKPVDATYEFRIFQALLNRYRPEKLFPGKSRKEIDAFVQRRNEALIAACDLDHIVIVLDAITTPLEQLLQQIQHLGTQKDKNFHLVIISDKALPFSSLPVLVATSLDAAPLRDYLTTTFPNKYCRAFSLRTDSPEHPQMISDLKQALLNNTPIAPYLTNLCL</sequence>
<evidence type="ECO:0000259" key="2">
    <source>
        <dbReference type="Pfam" id="PF00535"/>
    </source>
</evidence>
<dbReference type="GO" id="GO:0016758">
    <property type="term" value="F:hexosyltransferase activity"/>
    <property type="evidence" value="ECO:0007669"/>
    <property type="project" value="UniProtKB-ARBA"/>
</dbReference>